<evidence type="ECO:0000259" key="24">
    <source>
        <dbReference type="PROSITE" id="PS51192"/>
    </source>
</evidence>
<dbReference type="SUPFAM" id="SSF53383">
    <property type="entry name" value="PLP-dependent transferases"/>
    <property type="match status" value="1"/>
</dbReference>
<dbReference type="InterPro" id="IPR035965">
    <property type="entry name" value="PAS-like_dom_sf"/>
</dbReference>
<dbReference type="Pfam" id="PF04542">
    <property type="entry name" value="Sigma70_r2"/>
    <property type="match status" value="1"/>
</dbReference>
<keyword evidence="6" id="KW-0963">Cytoplasm</keyword>
<dbReference type="NCBIfam" id="NF009538">
    <property type="entry name" value="PRK12904.1"/>
    <property type="match status" value="1"/>
</dbReference>
<sequence>MGTYARARCSVANPLEKLLRAGEGRVLRRLQQVAKAVNALEDEYAQLTDDELREETADFRGRYAQGETLDKLMPEAFAAVREAARRTLGQRPYDVQIMGGAALHLGNIAEMKTGEGKTLTATFAAYLNAIAGEGVHVVTVNDFLASYQSELMGRVYRALGMTTGTIVSGQTPEVRRQQYEADITYGTNNEFGFDYLRDNMAWQKEDLVQRGHFFAVVDEVDSILIDEARTPLIISGPSSGEANRWFGEFAKVVRTLESGVDYEVDEKKRTVGVLEPGIEKVEDYLGIDNLYESANTPLISFLNNAIKALALFKRDADYVVMNDEVMIVDEHTGRILVGRRYNEGIHQAIEAKEGVPVKAENQTLATVTLQNYFRLYAKLAGMTGTAETEAAEFMSTYDLGVVPIPTNKPMIRQDKPDLVYKNEQAKFAQVVEDIAERHAAGQPVLVGTVSVEKSEYLSRLLAKKGVRHEVLNAKNHAREAEIVARAGRLGAVTVATNMAGRGTDIMLGGNAEFLAVQQMKEKGLDPVETPEAYEAEWEGVYTAVRDVVAGEGEKVIEAGGLYVLGTERHESRRIDNQLRGRSGRQGDPGESRFYLSLTDDLMRLFQSGAAEAILARTNFPDDVAIESGMVSRAIKSAQAQVEARNAEMRKNVLKYDDVLNRQREAIYADRRHMLEGDNIADRVQKFLDDAVGAIVDDHTSSGHTEAWDFDALWTELKTIYPVSVTIDEVVAEAGEKGRITAEGLKRELRSDAVIAYQKREGTLGSSAMRELERRVVLQVLDRRWRDHLYEMDYLKEGIGLRAMAQRDPLIEYQREGFEMFQSMMGQIKEESIGFLFNLEVEVRRQDEQTEVAAKGLDTPALEGQRLEYSAPTEDGDIEDVLYEIRGQALVEADRLEADGHRILKLNTGNPATFGFEAPYQIVRDMIEAVPHAHGYSESRGILSARRAIVSRYEQVPGFPHVDPDDVYLGNGVSELITMTMQALLDEGDEVLIPSPDYPLWTAMTSLGGGSPVHYRCDEQNGWQPDIDDIRAKVTPRTKAIVVINPNNPTGAVYSPELLSQIVEVAREHSLLLLADEIYDRILFDDAVHTPLATLAPDLLCLTFNGLSKTYRVAGYRSGWLVITGPKSHAAGFLEGITLLASTRLCPNVPAQYAVQAALSGVQSIDALIAPAGRLHEQRDAAWQALESIPGVSCVKPAGALYAFPRLDPEVHEIHDDAKFVYDFLVAEHVLLVQGTGFNWPDPDHFRIVTLPETRVLVEAIERLGNFLSSDGGDRRSEERERSRTPAVVDAFESKGDRPGAGGASHDHDALDDAVGRARLVHADDVVHGAARRDAAGAAGAGRQVGAGQQLAFAAQAQAERRLAATETERVRIAELALTDRLSALAEVRAAVALWLAGAAPVRGRLVLAGPDWAAIEDESSALSLVAVGAIVRIDLPAVTIADSVREISAPRPLRARMGLAWMLRELGRRRVGVRVWDLDGNIVTGTIDRVGTDHLDLAVHDAGQSRREAVGDIRVVPLTRPRSGRLGHEHHYPRRRRRPGRPLARTVENGCRTPPACVTMVRMPSDRSARGPRRTARIDLRLVLGIALVLASVAGVWGVIAAARQSTTVLVAARTILPGEAVGADATTTAEVVLGSGVDAYVLADTLAADAVATRTIEVGELVHRTAVGAPERATATTVVLRAAGDLPGEVRVGSTVDVWAAPAIEGGGYDTPRILVAGAIVVALPASDAVVSRQGSAVEVSVPRADLVDVLAATANDARVTPRAQSLAADLRREGVTVIAIVAPGALDHTARRLGQGVGDDPVAELLGVADALVLDGDRRTLTRPAVDLADRFGVRILPLGRGVALARLCASYGLREPLPADADAEEVVAALAATPALPAAASAIHPVIAVWGPAGAPGRTTVAIEVAAELARGHRRVALVDADAHAPSVAVALGLPVDGPGLAAACRQHDQGGVDAAELERVAIAVDVPDGEVDVLVGINRVARWPELAAPRVTGVLAACRTWADATVVDIAAPLERDEEIVSDVIDGPRRNQAALAVLAGADAVVAVCAADPVGVSRFVAAYDQLHESVGAAPIVVVANRVRSGVIGVDARGQVRSTLERYLGIRDLAFLPDDRRAADRALLLARPAGEVSTLSDLVTAHGVHDAADIEWLHRLAGDGQLLADLAFADIVIWVPTEDESFIAVAHTRPSSAATLFYRDIVGDRVRPQWRTQIRDAFAEARIVDSASPDWFEETPTRVRAVPIVRGTTAAGAAPRVIGVLTRHTNLGEARTPSRQQITFNDCADDLFGMVAWGEFPDLSAPTSPRRGAPRAPDGLIRIDVDGVTTFASPNALSAFNRMGFDDELEGESLVEVVTQILPAKRQFDESLPVVVTGRAPWRTDIEARGVTVSLRAIPLRDHGVRIGAIVLCRDVTEMRHQEQELITKDATIREIHHRVKNNLQTVASLLRIQARRTYSDEAREALSHATRRVAAIAVVHDTLSEGLAQNVDFDDVFHRVLKLVAEVAAAPNTRARTKTTGSFGRLPSEYATPLALALTELVTNAVEHGLADREEGEVEIRADRTDERLEVRVRDTGVGLPEGQVGRGLGTQIVRTLIQGELGGTIDWHTLMGSGTERTTLVLAQAAPDARVLAALEGVLQADLGDGAPRAHGLGLLDLVDGGSGVADREEELGVDRGCMRPQPFAVAAGVLVCLEAVALLALAGWQISALIGGDADSLTSSIALLVLIVLGAVAVAAFGVATWVDRSWGRSGAIVTQLLVVAVALGAATGTFAHPIVGVEIGIPAAIVFVVVVLAARESARRRRRETEEPAQASHVSGRLDVVERVGQVPVGTDDERRAQHALDDLAVVHLLAPGPVRVVDGVVGVAQQREGQPVALGELGELRDAVARDAEHLDAGALQRRQAVPEVARLRRAAGRHGGRVEVDHHGATAQPAQRHGPAVLILEREIGCGVAGLKLRHAPSLRAPDAARRRGAASGVFVPSAVGEGLEQALEGVQAGRSGLAEAPVGDGLDDGAVGCIGKVGAAARAVRRDLGEIGERLQDVGRIHVAEAEGTHSRGVDDPAAAVVAGVAERDGRARGVSSAARDVVHVTRRALRRRHEGVHERGFAHAGVPHEHRAGTDEFASDGGDGQIVAGTREHREVEPLEMGEEVRRVGQVGLRDHEQRTDARVEGCDQIPVDQTRARLGISGGDNDDHLVGVGDDHPLDLIGVVGAAAQERRARFDADDARQGALITAHISDDAGSVARHDRLRAQFARTGGEGLVLGRPVLVDQHGVAPTVHTQHAGDHRIRVRGASLRARPVALGVRPHPHVALVEGGLVIVVDVVEPAHGRSVGLGRGSDVVDLDTVDDEAQQCAGRREAVVVERPPESAVRGAGVHLDAVGTLVGRHPDRGEVRHERGETVGLVPAQVSDPAEPRRRRGERRDADECGGELAHRAQIEVGAVDRARSRDGQGVTRDRGGGAERRQKLGQQVPGLSGCLRPPRDRHLAAGHDRGREEGGRVGEIGFDRDIHRSDRPGSDDPLALSRGGGLDAAVTQRRERHLDVGEARHTLAPVHEVQALIESGGRQQQTRDELARRARIDLEPAASHRAGAVHREGKGPCSAVVDGEAEGAQRLDQGTHGAVQCAVMRREVHGTLCEAGHGCDEAHDGAGLTAIDRTAVEPGGGDAQIVAEPARAGHAGDSDAERRDRIDHARGVVGRERRRDERGAVSERRQHELAVRGCMLAMLERTTGAPEAADVDFALMTEQATTTEEARTQFEEQALPFMDQLYAAAMRMTRNPADAADLVQETFVKAFASWATFTQGTNLKAWLYRILTNSYINTYRKKQREPYQGTIDELEDWQLGGAESTTATSSRSAEAEAIDRMPASVVKEALQSIPEDFRLAVYLADVEGFAYQEIADIMKTPIGTVMSRLHRGRRMLRDLLADYAQERGIGSAAPGEYLRNEVCSTEHADIRQHLESCPACSDEALVARTLTDVVARACRESAPEELRDLVLTQLRAAQATHH</sequence>
<evidence type="ECO:0000256" key="18">
    <source>
        <dbReference type="ARBA" id="ARBA00023163"/>
    </source>
</evidence>
<dbReference type="GO" id="GO:0005524">
    <property type="term" value="F:ATP binding"/>
    <property type="evidence" value="ECO:0007669"/>
    <property type="project" value="UniProtKB-KW"/>
</dbReference>
<feature type="transmembrane region" description="Helical" evidence="22">
    <location>
        <begin position="2683"/>
        <end position="2706"/>
    </location>
</feature>
<dbReference type="InterPro" id="IPR027417">
    <property type="entry name" value="P-loop_NTPase"/>
</dbReference>
<dbReference type="InterPro" id="IPR014293">
    <property type="entry name" value="RNA_pol_sigma70_actinobac"/>
</dbReference>
<dbReference type="Gene3D" id="3.90.1150.10">
    <property type="entry name" value="Aspartate Aminotransferase, domain 1"/>
    <property type="match status" value="1"/>
</dbReference>
<evidence type="ECO:0000256" key="9">
    <source>
        <dbReference type="ARBA" id="ARBA00022741"/>
    </source>
</evidence>
<organism evidence="26 27">
    <name type="scientific">Acrobeloides nanus</name>
    <dbReference type="NCBI Taxonomy" id="290746"/>
    <lineage>
        <taxon>Eukaryota</taxon>
        <taxon>Metazoa</taxon>
        <taxon>Ecdysozoa</taxon>
        <taxon>Nematoda</taxon>
        <taxon>Chromadorea</taxon>
        <taxon>Rhabditida</taxon>
        <taxon>Tylenchina</taxon>
        <taxon>Cephalobomorpha</taxon>
        <taxon>Cephaloboidea</taxon>
        <taxon>Cephalobidae</taxon>
        <taxon>Acrobeloides</taxon>
    </lineage>
</organism>
<dbReference type="GO" id="GO:0006352">
    <property type="term" value="P:DNA-templated transcription initiation"/>
    <property type="evidence" value="ECO:0007669"/>
    <property type="project" value="InterPro"/>
</dbReference>
<dbReference type="PANTHER" id="PTHR30612">
    <property type="entry name" value="SECA INNER MEMBRANE COMPONENT OF SEC PROTEIN SECRETION SYSTEM"/>
    <property type="match status" value="1"/>
</dbReference>
<keyword evidence="26" id="KW-1185">Reference proteome</keyword>
<dbReference type="GO" id="GO:0003677">
    <property type="term" value="F:DNA binding"/>
    <property type="evidence" value="ECO:0007669"/>
    <property type="project" value="UniProtKB-KW"/>
</dbReference>
<dbReference type="SMART" id="SM00958">
    <property type="entry name" value="SecA_PP_bind"/>
    <property type="match status" value="1"/>
</dbReference>
<dbReference type="Pfam" id="PF00155">
    <property type="entry name" value="Aminotran_1_2"/>
    <property type="match status" value="1"/>
</dbReference>
<feature type="coiled-coil region" evidence="20">
    <location>
        <begin position="30"/>
        <end position="57"/>
    </location>
</feature>
<dbReference type="GO" id="GO:0071806">
    <property type="term" value="P:protein transmembrane transport"/>
    <property type="evidence" value="ECO:0007669"/>
    <property type="project" value="UniProtKB-ARBA"/>
</dbReference>
<dbReference type="InterPro" id="IPR013324">
    <property type="entry name" value="RNA_pol_sigma_r3/r4-like"/>
</dbReference>
<dbReference type="InterPro" id="IPR000185">
    <property type="entry name" value="SecA"/>
</dbReference>
<dbReference type="CDD" id="cd06171">
    <property type="entry name" value="Sigma70_r4"/>
    <property type="match status" value="1"/>
</dbReference>
<evidence type="ECO:0000256" key="11">
    <source>
        <dbReference type="ARBA" id="ARBA00022840"/>
    </source>
</evidence>
<feature type="region of interest" description="Disordered" evidence="21">
    <location>
        <begin position="3441"/>
        <end position="3481"/>
    </location>
</feature>
<evidence type="ECO:0000313" key="27">
    <source>
        <dbReference type="WBParaSite" id="ACRNAN_scaffold13.g14186.t1"/>
    </source>
</evidence>
<dbReference type="Pfam" id="PF02518">
    <property type="entry name" value="HATPase_c"/>
    <property type="match status" value="1"/>
</dbReference>
<feature type="compositionally biased region" description="Basic and acidic residues" evidence="21">
    <location>
        <begin position="3677"/>
        <end position="3711"/>
    </location>
</feature>
<keyword evidence="14 19" id="KW-0811">Translocation</keyword>
<dbReference type="InterPro" id="IPR036388">
    <property type="entry name" value="WH-like_DNA-bd_sf"/>
</dbReference>
<evidence type="ECO:0000256" key="12">
    <source>
        <dbReference type="ARBA" id="ARBA00022927"/>
    </source>
</evidence>
<comment type="similarity">
    <text evidence="3 19">Belongs to the SecA family.</text>
</comment>
<dbReference type="FunFam" id="3.40.50.300:FF:000334">
    <property type="entry name" value="Protein translocase subunit SecA"/>
    <property type="match status" value="1"/>
</dbReference>
<dbReference type="InterPro" id="IPR014284">
    <property type="entry name" value="RNA_pol_sigma-70_dom"/>
</dbReference>
<evidence type="ECO:0000256" key="5">
    <source>
        <dbReference type="ARBA" id="ARBA00022475"/>
    </source>
</evidence>
<dbReference type="FunFam" id="3.40.50.300:FF:000113">
    <property type="entry name" value="Preprotein translocase subunit SecA"/>
    <property type="match status" value="1"/>
</dbReference>
<evidence type="ECO:0000256" key="15">
    <source>
        <dbReference type="ARBA" id="ARBA00023015"/>
    </source>
</evidence>
<dbReference type="PANTHER" id="PTHR30612:SF0">
    <property type="entry name" value="CHLOROPLAST PROTEIN-TRANSPORTING ATPASE"/>
    <property type="match status" value="1"/>
</dbReference>
<dbReference type="Gene3D" id="3.30.565.10">
    <property type="entry name" value="Histidine kinase-like ATPase, C-terminal domain"/>
    <property type="match status" value="1"/>
</dbReference>
<feature type="region of interest" description="Disordered" evidence="21">
    <location>
        <begin position="3386"/>
        <end position="3428"/>
    </location>
</feature>
<evidence type="ECO:0000256" key="14">
    <source>
        <dbReference type="ARBA" id="ARBA00023010"/>
    </source>
</evidence>
<dbReference type="Pfam" id="PF07516">
    <property type="entry name" value="SecA_SW"/>
    <property type="match status" value="1"/>
</dbReference>
<dbReference type="InterPro" id="IPR000014">
    <property type="entry name" value="PAS"/>
</dbReference>
<dbReference type="CDD" id="cd11614">
    <property type="entry name" value="SAF_CpaB_FlgA_like"/>
    <property type="match status" value="1"/>
</dbReference>
<feature type="region of interest" description="Disordered" evidence="21">
    <location>
        <begin position="3673"/>
        <end position="3711"/>
    </location>
</feature>
<dbReference type="WBParaSite" id="ACRNAN_scaffold13.g14186.t1">
    <property type="protein sequence ID" value="ACRNAN_scaffold13.g14186.t1"/>
    <property type="gene ID" value="ACRNAN_scaffold13.g14186"/>
</dbReference>
<dbReference type="PROSITE" id="PS51192">
    <property type="entry name" value="HELICASE_ATP_BIND_1"/>
    <property type="match status" value="1"/>
</dbReference>
<dbReference type="Gene3D" id="1.10.10.10">
    <property type="entry name" value="Winged helix-like DNA-binding domain superfamily/Winged helix DNA-binding domain"/>
    <property type="match status" value="1"/>
</dbReference>
<dbReference type="SUPFAM" id="SSF55874">
    <property type="entry name" value="ATPase domain of HSP90 chaperone/DNA topoisomerase II/histidine kinase"/>
    <property type="match status" value="1"/>
</dbReference>
<feature type="compositionally biased region" description="Basic and acidic residues" evidence="21">
    <location>
        <begin position="3441"/>
        <end position="3465"/>
    </location>
</feature>
<evidence type="ECO:0000256" key="3">
    <source>
        <dbReference type="ARBA" id="ARBA00007650"/>
    </source>
</evidence>
<keyword evidence="15" id="KW-0805">Transcription regulation</keyword>
<keyword evidence="9 19" id="KW-0547">Nucleotide-binding</keyword>
<dbReference type="InterPro" id="IPR011115">
    <property type="entry name" value="SecA_DEAD"/>
</dbReference>
<dbReference type="FunFam" id="3.90.1440.10:FF:000002">
    <property type="entry name" value="Protein translocase subunit SecA"/>
    <property type="match status" value="1"/>
</dbReference>
<evidence type="ECO:0000256" key="10">
    <source>
        <dbReference type="ARBA" id="ARBA00022777"/>
    </source>
</evidence>
<keyword evidence="16" id="KW-0238">DNA-binding</keyword>
<dbReference type="SUPFAM" id="SSF88659">
    <property type="entry name" value="Sigma3 and sigma4 domains of RNA polymerase sigma factors"/>
    <property type="match status" value="1"/>
</dbReference>
<dbReference type="Pfam" id="PF07568">
    <property type="entry name" value="HisKA_2"/>
    <property type="match status" value="1"/>
</dbReference>
<dbReference type="InterPro" id="IPR005467">
    <property type="entry name" value="His_kinase_dom"/>
</dbReference>
<dbReference type="GO" id="GO:0004673">
    <property type="term" value="F:protein histidine kinase activity"/>
    <property type="evidence" value="ECO:0007669"/>
    <property type="project" value="UniProtKB-EC"/>
</dbReference>
<dbReference type="InterPro" id="IPR014001">
    <property type="entry name" value="Helicase_ATP-bd"/>
</dbReference>
<dbReference type="PROSITE" id="PS51196">
    <property type="entry name" value="SECA_MOTOR_DEAD"/>
    <property type="match status" value="1"/>
</dbReference>
<dbReference type="InterPro" id="IPR011116">
    <property type="entry name" value="SecA_Wing/Scaffold"/>
</dbReference>
<dbReference type="Gene3D" id="3.90.1440.10">
    <property type="entry name" value="SecA, preprotein cross-linking domain"/>
    <property type="match status" value="1"/>
</dbReference>
<evidence type="ECO:0000256" key="8">
    <source>
        <dbReference type="ARBA" id="ARBA00022679"/>
    </source>
</evidence>
<name>A0A914CRD3_9BILA</name>
<dbReference type="InterPro" id="IPR036266">
    <property type="entry name" value="SecA_Wing/Scaffold_sf"/>
</dbReference>
<dbReference type="SUPFAM" id="SSF81767">
    <property type="entry name" value="Pre-protein crosslinking domain of SecA"/>
    <property type="match status" value="1"/>
</dbReference>
<feature type="compositionally biased region" description="Basic and acidic residues" evidence="21">
    <location>
        <begin position="3506"/>
        <end position="3517"/>
    </location>
</feature>
<dbReference type="InterPro" id="IPR004839">
    <property type="entry name" value="Aminotransferase_I/II_large"/>
</dbReference>
<feature type="transmembrane region" description="Helical" evidence="22">
    <location>
        <begin position="2750"/>
        <end position="2769"/>
    </location>
</feature>
<keyword evidence="18" id="KW-0804">Transcription</keyword>
<dbReference type="InterPro" id="IPR015424">
    <property type="entry name" value="PyrdxlP-dep_Trfase"/>
</dbReference>
<dbReference type="GO" id="GO:0005829">
    <property type="term" value="C:cytosol"/>
    <property type="evidence" value="ECO:0007669"/>
    <property type="project" value="TreeGrafter"/>
</dbReference>
<dbReference type="SUPFAM" id="SSF81886">
    <property type="entry name" value="Helical scaffold and wing domains of SecA"/>
    <property type="match status" value="1"/>
</dbReference>
<dbReference type="InterPro" id="IPR003594">
    <property type="entry name" value="HATPase_dom"/>
</dbReference>
<dbReference type="InterPro" id="IPR015422">
    <property type="entry name" value="PyrdxlP-dep_Trfase_small"/>
</dbReference>
<dbReference type="GO" id="GO:0017038">
    <property type="term" value="P:protein import"/>
    <property type="evidence" value="ECO:0007669"/>
    <property type="project" value="InterPro"/>
</dbReference>
<dbReference type="HAMAP" id="MF_01382">
    <property type="entry name" value="SecA"/>
    <property type="match status" value="1"/>
</dbReference>
<feature type="compositionally biased region" description="Basic and acidic residues" evidence="21">
    <location>
        <begin position="1271"/>
        <end position="1283"/>
    </location>
</feature>
<dbReference type="SUPFAM" id="SSF88946">
    <property type="entry name" value="Sigma2 domain of RNA polymerase sigma factors"/>
    <property type="match status" value="1"/>
</dbReference>
<evidence type="ECO:0000256" key="6">
    <source>
        <dbReference type="ARBA" id="ARBA00022490"/>
    </source>
</evidence>
<dbReference type="Gene3D" id="3.40.50.300">
    <property type="entry name" value="P-loop containing nucleotide triphosphate hydrolases"/>
    <property type="match status" value="3"/>
</dbReference>
<keyword evidence="22" id="KW-1133">Transmembrane helix</keyword>
<dbReference type="Gene3D" id="3.30.450.280">
    <property type="entry name" value="GAF domain"/>
    <property type="match status" value="1"/>
</dbReference>
<dbReference type="PROSITE" id="PS01312">
    <property type="entry name" value="SECA"/>
    <property type="match status" value="1"/>
</dbReference>
<dbReference type="InterPro" id="IPR044722">
    <property type="entry name" value="SecA_SF2_C"/>
</dbReference>
<dbReference type="FunFam" id="1.10.3060.10:FF:000002">
    <property type="entry name" value="Preprotein translocase subunit SecA"/>
    <property type="match status" value="1"/>
</dbReference>
<dbReference type="InterPro" id="IPR022066">
    <property type="entry name" value="PdtaS_GAF"/>
</dbReference>
<evidence type="ECO:0000256" key="16">
    <source>
        <dbReference type="ARBA" id="ARBA00023125"/>
    </source>
</evidence>
<feature type="domain" description="Helicase ATP-binding" evidence="24">
    <location>
        <begin position="98"/>
        <end position="256"/>
    </location>
</feature>
<proteinExistence type="inferred from homology"/>
<feature type="transmembrane region" description="Helical" evidence="22">
    <location>
        <begin position="2721"/>
        <end position="2743"/>
    </location>
</feature>
<dbReference type="InterPro" id="IPR007627">
    <property type="entry name" value="RNA_pol_sigma70_r2"/>
</dbReference>
<feature type="domain" description="SecA family profile" evidence="25">
    <location>
        <begin position="12"/>
        <end position="626"/>
    </location>
</feature>
<dbReference type="InterPro" id="IPR038424">
    <property type="entry name" value="H_kinase_PdtaS_GAF_sf"/>
</dbReference>
<keyword evidence="10" id="KW-0418">Kinase</keyword>
<dbReference type="SMART" id="SM00911">
    <property type="entry name" value="HWE_HK"/>
    <property type="match status" value="1"/>
</dbReference>
<evidence type="ECO:0000256" key="22">
    <source>
        <dbReference type="SAM" id="Phobius"/>
    </source>
</evidence>
<dbReference type="CDD" id="cd00130">
    <property type="entry name" value="PAS"/>
    <property type="match status" value="1"/>
</dbReference>
<dbReference type="PROSITE" id="PS50109">
    <property type="entry name" value="HIS_KIN"/>
    <property type="match status" value="1"/>
</dbReference>
<dbReference type="Pfam" id="PF01043">
    <property type="entry name" value="SecA_PP_bind"/>
    <property type="match status" value="1"/>
</dbReference>
<evidence type="ECO:0000256" key="20">
    <source>
        <dbReference type="SAM" id="Coils"/>
    </source>
</evidence>
<keyword evidence="12 19" id="KW-0653">Protein transport</keyword>
<dbReference type="SMART" id="SM00957">
    <property type="entry name" value="SecA_DEAD"/>
    <property type="match status" value="1"/>
</dbReference>
<dbReference type="NCBIfam" id="TIGR02937">
    <property type="entry name" value="sigma70-ECF"/>
    <property type="match status" value="1"/>
</dbReference>
<dbReference type="InterPro" id="IPR015421">
    <property type="entry name" value="PyrdxlP-dep_Trfase_major"/>
</dbReference>
<dbReference type="InterPro" id="IPR036670">
    <property type="entry name" value="SecA_X-link_sf"/>
</dbReference>
<reference evidence="27" key="1">
    <citation type="submission" date="2022-11" db="UniProtKB">
        <authorList>
            <consortium name="WormBaseParasite"/>
        </authorList>
    </citation>
    <scope>IDENTIFICATION</scope>
</reference>
<dbReference type="NCBIfam" id="TIGR00963">
    <property type="entry name" value="secA"/>
    <property type="match status" value="1"/>
</dbReference>
<dbReference type="PRINTS" id="PR00906">
    <property type="entry name" value="SECA"/>
</dbReference>
<dbReference type="Pfam" id="PF12282">
    <property type="entry name" value="GAF_PdtaS"/>
    <property type="match status" value="1"/>
</dbReference>
<dbReference type="Pfam" id="PF08281">
    <property type="entry name" value="Sigma70_r4_2"/>
    <property type="match status" value="1"/>
</dbReference>
<feature type="transmembrane region" description="Helical" evidence="22">
    <location>
        <begin position="2775"/>
        <end position="2795"/>
    </location>
</feature>
<keyword evidence="8" id="KW-0808">Transferase</keyword>
<dbReference type="GO" id="GO:0030170">
    <property type="term" value="F:pyridoxal phosphate binding"/>
    <property type="evidence" value="ECO:0007669"/>
    <property type="project" value="InterPro"/>
</dbReference>
<dbReference type="InterPro" id="IPR020937">
    <property type="entry name" value="SecA_CS"/>
</dbReference>
<evidence type="ECO:0000313" key="26">
    <source>
        <dbReference type="Proteomes" id="UP000887540"/>
    </source>
</evidence>
<dbReference type="InterPro" id="IPR011495">
    <property type="entry name" value="Sig_transdc_His_kin_sub2_dim/P"/>
</dbReference>
<dbReference type="Pfam" id="PF21090">
    <property type="entry name" value="P-loop_SecA"/>
    <property type="match status" value="1"/>
</dbReference>
<dbReference type="InterPro" id="IPR014018">
    <property type="entry name" value="SecA_motor_DEAD"/>
</dbReference>
<dbReference type="CDD" id="cd00609">
    <property type="entry name" value="AAT_like"/>
    <property type="match status" value="1"/>
</dbReference>
<dbReference type="NCBIfam" id="TIGR02947">
    <property type="entry name" value="SigH_actino"/>
    <property type="match status" value="1"/>
</dbReference>
<dbReference type="Gene3D" id="1.10.3060.10">
    <property type="entry name" value="Helical scaffold and wing domains of SecA"/>
    <property type="match status" value="1"/>
</dbReference>
<dbReference type="GO" id="GO:0006886">
    <property type="term" value="P:intracellular protein transport"/>
    <property type="evidence" value="ECO:0007669"/>
    <property type="project" value="InterPro"/>
</dbReference>
<dbReference type="InterPro" id="IPR011130">
    <property type="entry name" value="SecA_preprotein_X-link_dom"/>
</dbReference>
<keyword evidence="11 19" id="KW-0067">ATP-binding</keyword>
<evidence type="ECO:0000256" key="19">
    <source>
        <dbReference type="RuleBase" id="RU003874"/>
    </source>
</evidence>
<keyword evidence="20" id="KW-0175">Coiled coil</keyword>
<dbReference type="Pfam" id="PF07517">
    <property type="entry name" value="SecA_DEAD"/>
    <property type="match status" value="1"/>
</dbReference>
<evidence type="ECO:0000256" key="13">
    <source>
        <dbReference type="ARBA" id="ARBA00022967"/>
    </source>
</evidence>
<accession>A0A914CRD3</accession>
<evidence type="ECO:0000256" key="17">
    <source>
        <dbReference type="ARBA" id="ARBA00023136"/>
    </source>
</evidence>
<dbReference type="InterPro" id="IPR013325">
    <property type="entry name" value="RNA_pol_sigma_r2"/>
</dbReference>
<feature type="domain" description="Histidine kinase" evidence="23">
    <location>
        <begin position="2432"/>
        <end position="2624"/>
    </location>
</feature>
<evidence type="ECO:0000256" key="4">
    <source>
        <dbReference type="ARBA" id="ARBA00022448"/>
    </source>
</evidence>
<keyword evidence="17 22" id="KW-0472">Membrane</keyword>
<dbReference type="SUPFAM" id="SSF52540">
    <property type="entry name" value="P-loop containing nucleoside triphosphate hydrolases"/>
    <property type="match status" value="3"/>
</dbReference>
<comment type="subcellular location">
    <subcellularLocation>
        <location evidence="2">Cell membrane</location>
        <topology evidence="2">Peripheral membrane protein</topology>
    </subcellularLocation>
</comment>
<evidence type="ECO:0000256" key="21">
    <source>
        <dbReference type="SAM" id="MobiDB-lite"/>
    </source>
</evidence>
<dbReference type="SMART" id="SM00387">
    <property type="entry name" value="HATPase_c"/>
    <property type="match status" value="1"/>
</dbReference>
<keyword evidence="13" id="KW-1278">Translocase</keyword>
<feature type="region of interest" description="Disordered" evidence="21">
    <location>
        <begin position="3506"/>
        <end position="3528"/>
    </location>
</feature>
<evidence type="ECO:0000256" key="2">
    <source>
        <dbReference type="ARBA" id="ARBA00004202"/>
    </source>
</evidence>
<evidence type="ECO:0000256" key="7">
    <source>
        <dbReference type="ARBA" id="ARBA00022553"/>
    </source>
</evidence>
<dbReference type="Gene3D" id="1.10.1740.10">
    <property type="match status" value="1"/>
</dbReference>
<keyword evidence="5" id="KW-1003">Cell membrane</keyword>
<dbReference type="Gene3D" id="3.40.640.10">
    <property type="entry name" value="Type I PLP-dependent aspartate aminotransferase-like (Major domain)"/>
    <property type="match status" value="1"/>
</dbReference>
<dbReference type="CDD" id="cd18803">
    <property type="entry name" value="SF2_C_secA"/>
    <property type="match status" value="1"/>
</dbReference>
<dbReference type="GO" id="GO:0016987">
    <property type="term" value="F:sigma factor activity"/>
    <property type="evidence" value="ECO:0007669"/>
    <property type="project" value="InterPro"/>
</dbReference>
<dbReference type="CDD" id="cd17928">
    <property type="entry name" value="DEXDc_SecA"/>
    <property type="match status" value="1"/>
</dbReference>
<keyword evidence="7" id="KW-0597">Phosphoprotein</keyword>
<feature type="compositionally biased region" description="Basic and acidic residues" evidence="21">
    <location>
        <begin position="3386"/>
        <end position="3399"/>
    </location>
</feature>
<evidence type="ECO:0000259" key="25">
    <source>
        <dbReference type="PROSITE" id="PS51196"/>
    </source>
</evidence>
<evidence type="ECO:0000259" key="23">
    <source>
        <dbReference type="PROSITE" id="PS50109"/>
    </source>
</evidence>
<dbReference type="GO" id="GO:0006605">
    <property type="term" value="P:protein targeting"/>
    <property type="evidence" value="ECO:0007669"/>
    <property type="project" value="InterPro"/>
</dbReference>
<dbReference type="Gene3D" id="3.30.450.20">
    <property type="entry name" value="PAS domain"/>
    <property type="match status" value="1"/>
</dbReference>
<dbReference type="Proteomes" id="UP000887540">
    <property type="component" value="Unplaced"/>
</dbReference>
<keyword evidence="4 19" id="KW-0813">Transport</keyword>
<comment type="catalytic activity">
    <reaction evidence="1">
        <text>ATP + protein L-histidine = ADP + protein N-phospho-L-histidine.</text>
        <dbReference type="EC" id="2.7.13.3"/>
    </reaction>
</comment>
<dbReference type="FunFam" id="1.10.10.10:FF:000068">
    <property type="entry name" value="RNA polymerase sigma factor"/>
    <property type="match status" value="1"/>
</dbReference>
<protein>
    <recommendedName>
        <fullName evidence="19">Protein translocase subunit SecA</fullName>
    </recommendedName>
</protein>
<feature type="region of interest" description="Disordered" evidence="21">
    <location>
        <begin position="1268"/>
        <end position="1307"/>
    </location>
</feature>
<dbReference type="GO" id="GO:0005886">
    <property type="term" value="C:plasma membrane"/>
    <property type="evidence" value="ECO:0007669"/>
    <property type="project" value="UniProtKB-SubCell"/>
</dbReference>
<dbReference type="SUPFAM" id="SSF55785">
    <property type="entry name" value="PYP-like sensor domain (PAS domain)"/>
    <property type="match status" value="1"/>
</dbReference>
<dbReference type="InterPro" id="IPR011102">
    <property type="entry name" value="Sig_transdc_His_kinase_HWE"/>
</dbReference>
<dbReference type="InterPro" id="IPR036890">
    <property type="entry name" value="HATPase_C_sf"/>
</dbReference>
<dbReference type="InterPro" id="IPR013249">
    <property type="entry name" value="RNA_pol_sigma70_r4_t2"/>
</dbReference>
<evidence type="ECO:0000256" key="1">
    <source>
        <dbReference type="ARBA" id="ARBA00000085"/>
    </source>
</evidence>
<keyword evidence="22" id="KW-0812">Transmembrane</keyword>